<evidence type="ECO:0000313" key="2">
    <source>
        <dbReference type="EMBL" id="GAA4263476.1"/>
    </source>
</evidence>
<dbReference type="EMBL" id="BAABAT010000070">
    <property type="protein sequence ID" value="GAA4263476.1"/>
    <property type="molecule type" value="Genomic_DNA"/>
</dbReference>
<reference evidence="3" key="1">
    <citation type="journal article" date="2019" name="Int. J. Syst. Evol. Microbiol.">
        <title>The Global Catalogue of Microorganisms (GCM) 10K type strain sequencing project: providing services to taxonomists for standard genome sequencing and annotation.</title>
        <authorList>
            <consortium name="The Broad Institute Genomics Platform"/>
            <consortium name="The Broad Institute Genome Sequencing Center for Infectious Disease"/>
            <person name="Wu L."/>
            <person name="Ma J."/>
        </authorList>
    </citation>
    <scope>NUCLEOTIDE SEQUENCE [LARGE SCALE GENOMIC DNA]</scope>
    <source>
        <strain evidence="3">JCM 17441</strain>
    </source>
</reference>
<keyword evidence="3" id="KW-1185">Reference proteome</keyword>
<organism evidence="2 3">
    <name type="scientific">Dactylosporangium darangshiense</name>
    <dbReference type="NCBI Taxonomy" id="579108"/>
    <lineage>
        <taxon>Bacteria</taxon>
        <taxon>Bacillati</taxon>
        <taxon>Actinomycetota</taxon>
        <taxon>Actinomycetes</taxon>
        <taxon>Micromonosporales</taxon>
        <taxon>Micromonosporaceae</taxon>
        <taxon>Dactylosporangium</taxon>
    </lineage>
</organism>
<feature type="transmembrane region" description="Helical" evidence="1">
    <location>
        <begin position="179"/>
        <end position="198"/>
    </location>
</feature>
<proteinExistence type="predicted"/>
<evidence type="ECO:0000313" key="3">
    <source>
        <dbReference type="Proteomes" id="UP001500620"/>
    </source>
</evidence>
<name>A0ABP8DU22_9ACTN</name>
<keyword evidence="1" id="KW-0472">Membrane</keyword>
<evidence type="ECO:0000256" key="1">
    <source>
        <dbReference type="SAM" id="Phobius"/>
    </source>
</evidence>
<sequence length="210" mass="22334">MNAVDGYCERLGPGLWAEPLNAVSNVAFLIASALLLARYWRGGPRTLPILLGVVGLCSLSFHTFATGATAALDSLSILVFVLVALVLLVRYGLRMRASLAWLAAPAFVFFAVIVDLLLALAGPRYTLGGYLPPGLALAGLAVALRSRLLLAATGVFAVSLTLRTLDEPLCGRMPIGTHWLWHCLNAVVLSLVAVDVAGRMRHASAHVPRR</sequence>
<keyword evidence="1" id="KW-0812">Transmembrane</keyword>
<dbReference type="RefSeq" id="WP_345142887.1">
    <property type="nucleotide sequence ID" value="NZ_BAABAT010000070.1"/>
</dbReference>
<protein>
    <submittedName>
        <fullName evidence="2">Ceramidase domain-containing protein</fullName>
    </submittedName>
</protein>
<feature type="transmembrane region" description="Helical" evidence="1">
    <location>
        <begin position="20"/>
        <end position="40"/>
    </location>
</feature>
<dbReference type="Proteomes" id="UP001500620">
    <property type="component" value="Unassembled WGS sequence"/>
</dbReference>
<accession>A0ABP8DU22</accession>
<keyword evidence="1" id="KW-1133">Transmembrane helix</keyword>
<feature type="transmembrane region" description="Helical" evidence="1">
    <location>
        <begin position="47"/>
        <end position="68"/>
    </location>
</feature>
<comment type="caution">
    <text evidence="2">The sequence shown here is derived from an EMBL/GenBank/DDBJ whole genome shotgun (WGS) entry which is preliminary data.</text>
</comment>
<gene>
    <name evidence="2" type="ORF">GCM10022255_108370</name>
</gene>
<feature type="transmembrane region" description="Helical" evidence="1">
    <location>
        <begin position="100"/>
        <end position="122"/>
    </location>
</feature>
<feature type="transmembrane region" description="Helical" evidence="1">
    <location>
        <begin position="74"/>
        <end position="93"/>
    </location>
</feature>